<keyword evidence="3" id="KW-0677">Repeat</keyword>
<evidence type="ECO:0000313" key="14">
    <source>
        <dbReference type="EMBL" id="KIX06759.1"/>
    </source>
</evidence>
<dbReference type="SUPFAM" id="SSF57701">
    <property type="entry name" value="Zn2/Cys6 DNA-binding domain"/>
    <property type="match status" value="1"/>
</dbReference>
<dbReference type="VEuPathDB" id="FungiDB:Z518_04735"/>
<dbReference type="InterPro" id="IPR036864">
    <property type="entry name" value="Zn2-C6_fun-type_DNA-bd_sf"/>
</dbReference>
<evidence type="ECO:0000256" key="3">
    <source>
        <dbReference type="ARBA" id="ARBA00022737"/>
    </source>
</evidence>
<evidence type="ECO:0000256" key="2">
    <source>
        <dbReference type="ARBA" id="ARBA00022723"/>
    </source>
</evidence>
<dbReference type="GO" id="GO:0000785">
    <property type="term" value="C:chromatin"/>
    <property type="evidence" value="ECO:0007669"/>
    <property type="project" value="TreeGrafter"/>
</dbReference>
<feature type="domain" description="Zn(2)-C6 fungal-type" evidence="12">
    <location>
        <begin position="108"/>
        <end position="137"/>
    </location>
</feature>
<keyword evidence="4 10" id="KW-0863">Zinc-finger</keyword>
<dbReference type="InterPro" id="IPR007219">
    <property type="entry name" value="XnlR_reg_dom"/>
</dbReference>
<keyword evidence="8" id="KW-0804">Transcription</keyword>
<name>A0A0D2ILW6_9EURO</name>
<dbReference type="Gene3D" id="4.10.240.10">
    <property type="entry name" value="Zn(2)-C6 fungal-type DNA-binding domain"/>
    <property type="match status" value="1"/>
</dbReference>
<evidence type="ECO:0000259" key="12">
    <source>
        <dbReference type="PROSITE" id="PS50048"/>
    </source>
</evidence>
<keyword evidence="2" id="KW-0479">Metal-binding</keyword>
<dbReference type="SMART" id="SM00355">
    <property type="entry name" value="ZnF_C2H2"/>
    <property type="match status" value="2"/>
</dbReference>
<keyword evidence="15" id="KW-1185">Reference proteome</keyword>
<dbReference type="GO" id="GO:0008270">
    <property type="term" value="F:zinc ion binding"/>
    <property type="evidence" value="ECO:0007669"/>
    <property type="project" value="UniProtKB-KW"/>
</dbReference>
<dbReference type="PROSITE" id="PS50157">
    <property type="entry name" value="ZINC_FINGER_C2H2_2"/>
    <property type="match status" value="2"/>
</dbReference>
<dbReference type="Gene3D" id="3.30.160.60">
    <property type="entry name" value="Classic Zinc Finger"/>
    <property type="match status" value="2"/>
</dbReference>
<dbReference type="GO" id="GO:0005634">
    <property type="term" value="C:nucleus"/>
    <property type="evidence" value="ECO:0007669"/>
    <property type="project" value="UniProtKB-SubCell"/>
</dbReference>
<organism evidence="14 15">
    <name type="scientific">Rhinocladiella mackenziei CBS 650.93</name>
    <dbReference type="NCBI Taxonomy" id="1442369"/>
    <lineage>
        <taxon>Eukaryota</taxon>
        <taxon>Fungi</taxon>
        <taxon>Dikarya</taxon>
        <taxon>Ascomycota</taxon>
        <taxon>Pezizomycotina</taxon>
        <taxon>Eurotiomycetes</taxon>
        <taxon>Chaetothyriomycetidae</taxon>
        <taxon>Chaetothyriales</taxon>
        <taxon>Herpotrichiellaceae</taxon>
        <taxon>Rhinocladiella</taxon>
    </lineage>
</organism>
<dbReference type="OrthoDB" id="10018191at2759"/>
<evidence type="ECO:0000256" key="8">
    <source>
        <dbReference type="ARBA" id="ARBA00023163"/>
    </source>
</evidence>
<dbReference type="STRING" id="1442369.A0A0D2ILW6"/>
<dbReference type="AlphaFoldDB" id="A0A0D2ILW6"/>
<dbReference type="GO" id="GO:0006351">
    <property type="term" value="P:DNA-templated transcription"/>
    <property type="evidence" value="ECO:0007669"/>
    <property type="project" value="InterPro"/>
</dbReference>
<dbReference type="PROSITE" id="PS00028">
    <property type="entry name" value="ZINC_FINGER_C2H2_1"/>
    <property type="match status" value="1"/>
</dbReference>
<dbReference type="EMBL" id="KN847477">
    <property type="protein sequence ID" value="KIX06759.1"/>
    <property type="molecule type" value="Genomic_DNA"/>
</dbReference>
<evidence type="ECO:0000256" key="1">
    <source>
        <dbReference type="ARBA" id="ARBA00004123"/>
    </source>
</evidence>
<evidence type="ECO:0000259" key="13">
    <source>
        <dbReference type="PROSITE" id="PS50157"/>
    </source>
</evidence>
<dbReference type="InterPro" id="IPR051059">
    <property type="entry name" value="VerF-like"/>
</dbReference>
<dbReference type="GO" id="GO:0000978">
    <property type="term" value="F:RNA polymerase II cis-regulatory region sequence-specific DNA binding"/>
    <property type="evidence" value="ECO:0007669"/>
    <property type="project" value="InterPro"/>
</dbReference>
<keyword evidence="7" id="KW-0238">DNA-binding</keyword>
<evidence type="ECO:0000256" key="6">
    <source>
        <dbReference type="ARBA" id="ARBA00023015"/>
    </source>
</evidence>
<dbReference type="PANTHER" id="PTHR40626">
    <property type="entry name" value="MIP31509P"/>
    <property type="match status" value="1"/>
</dbReference>
<evidence type="ECO:0000256" key="9">
    <source>
        <dbReference type="ARBA" id="ARBA00023242"/>
    </source>
</evidence>
<evidence type="ECO:0000256" key="10">
    <source>
        <dbReference type="PROSITE-ProRule" id="PRU00042"/>
    </source>
</evidence>
<dbReference type="RefSeq" id="XP_013273895.1">
    <property type="nucleotide sequence ID" value="XM_013418441.1"/>
</dbReference>
<dbReference type="InterPro" id="IPR001138">
    <property type="entry name" value="Zn2Cys6_DnaBD"/>
</dbReference>
<evidence type="ECO:0000256" key="7">
    <source>
        <dbReference type="ARBA" id="ARBA00023125"/>
    </source>
</evidence>
<dbReference type="SUPFAM" id="SSF57667">
    <property type="entry name" value="beta-beta-alpha zinc fingers"/>
    <property type="match status" value="1"/>
</dbReference>
<evidence type="ECO:0000256" key="4">
    <source>
        <dbReference type="ARBA" id="ARBA00022771"/>
    </source>
</evidence>
<evidence type="ECO:0000256" key="11">
    <source>
        <dbReference type="SAM" id="MobiDB-lite"/>
    </source>
</evidence>
<protein>
    <submittedName>
        <fullName evidence="14">Uncharacterized protein</fullName>
    </submittedName>
</protein>
<dbReference type="Proteomes" id="UP000053617">
    <property type="component" value="Unassembled WGS sequence"/>
</dbReference>
<evidence type="ECO:0000256" key="5">
    <source>
        <dbReference type="ARBA" id="ARBA00022833"/>
    </source>
</evidence>
<evidence type="ECO:0000313" key="15">
    <source>
        <dbReference type="Proteomes" id="UP000053617"/>
    </source>
</evidence>
<dbReference type="PANTHER" id="PTHR40626:SF8">
    <property type="entry name" value="C2H2 FINGER DOMAIN TRANSCRIPTION FACTOR (EUROFUNG)-RELATED"/>
    <property type="match status" value="1"/>
</dbReference>
<dbReference type="InterPro" id="IPR036236">
    <property type="entry name" value="Znf_C2H2_sf"/>
</dbReference>
<dbReference type="CDD" id="cd12148">
    <property type="entry name" value="fungal_TF_MHR"/>
    <property type="match status" value="1"/>
</dbReference>
<feature type="domain" description="C2H2-type" evidence="13">
    <location>
        <begin position="66"/>
        <end position="95"/>
    </location>
</feature>
<comment type="subcellular location">
    <subcellularLocation>
        <location evidence="1">Nucleus</location>
    </subcellularLocation>
</comment>
<dbReference type="PROSITE" id="PS50048">
    <property type="entry name" value="ZN2_CY6_FUNGAL_2"/>
    <property type="match status" value="1"/>
</dbReference>
<dbReference type="GeneID" id="25292806"/>
<keyword evidence="5" id="KW-0862">Zinc</keyword>
<feature type="domain" description="C2H2-type" evidence="13">
    <location>
        <begin position="38"/>
        <end position="65"/>
    </location>
</feature>
<gene>
    <name evidence="14" type="ORF">Z518_04735</name>
</gene>
<dbReference type="SMART" id="SM00066">
    <property type="entry name" value="GAL4"/>
    <property type="match status" value="1"/>
</dbReference>
<dbReference type="Pfam" id="PF04082">
    <property type="entry name" value="Fungal_trans"/>
    <property type="match status" value="1"/>
</dbReference>
<dbReference type="InterPro" id="IPR013087">
    <property type="entry name" value="Znf_C2H2_type"/>
</dbReference>
<accession>A0A0D2ILW6</accession>
<keyword evidence="6" id="KW-0805">Transcription regulation</keyword>
<dbReference type="CDD" id="cd00067">
    <property type="entry name" value="GAL4"/>
    <property type="match status" value="1"/>
</dbReference>
<feature type="region of interest" description="Disordered" evidence="11">
    <location>
        <begin position="283"/>
        <end position="302"/>
    </location>
</feature>
<dbReference type="HOGENOM" id="CLU_012538_2_0_1"/>
<sequence>MENFHDLIRNQALLSSALIQRSATAKTTASPTATEKRYRCMTCGQSFSRAEHLKRHQTRHTGAKPFSCVFCSRNFSRKDRLQTHYNHCQRRGEREPPNSIPKGRRPHACVTCISSKIRCDGSNPCSQCKKKKVPCRQKHSVQHESNGSNHSGVSLSLKNLNTVEDRVSIKALLNGGTDTFTEAFNLPPCDDRVRSLQFHQQNEEEPEEATDLASNVKSVDASPSSIDVDYSSMIESPLDHMDDQYLDFWTGPFAFIPSPGYSDLQLELYDATKVMSGGDVLVHGPTPSSDSTQTQTHTATSHDQVASTPAYVSSVNMALYNKLWCLALDSKARQELTTCLNFLLTTDKISKFISLYFRNWHLNSPLIHKPSFDPSKAPLNLVIAVVFVGAMYSRDQNERLAAKKLVDLAELVVFDSDIFALEMEITHAMTNHMHGAETADSTDRGWEKFQELQAGFLIVVAQYWAGSKIQKRRATECRFGDVIKVVRKLQVHRSRHQPSDRISETAWLQKESRIRTLAVIALLDCAMRIYSNYPCRLTLAELDTDLPCKEAIFSSRHPFMQDESIFAPRLTISQAFAMLFEGKAPTAASNTSSSLSLSSALVRVGVDAAEDPSHEPTTTMAEDLNCDMTVFDLFILIHYLYVYIHSCIMTLSMNLPTSSLPSRKLDRPLTLSSSPAFGDLKIALDRWRQIYQVVSSASSSKSMKTAGMFRNCFHFWLVAQLIITKEEAVDVITGMEVNCDDALTKLKVLFQNENENDNDQE</sequence>
<reference evidence="14 15" key="1">
    <citation type="submission" date="2015-01" db="EMBL/GenBank/DDBJ databases">
        <title>The Genome Sequence of Rhinocladiella mackenzie CBS 650.93.</title>
        <authorList>
            <consortium name="The Broad Institute Genomics Platform"/>
            <person name="Cuomo C."/>
            <person name="de Hoog S."/>
            <person name="Gorbushina A."/>
            <person name="Stielow B."/>
            <person name="Teixiera M."/>
            <person name="Abouelleil A."/>
            <person name="Chapman S.B."/>
            <person name="Priest M."/>
            <person name="Young S.K."/>
            <person name="Wortman J."/>
            <person name="Nusbaum C."/>
            <person name="Birren B."/>
        </authorList>
    </citation>
    <scope>NUCLEOTIDE SEQUENCE [LARGE SCALE GENOMIC DNA]</scope>
    <source>
        <strain evidence="14 15">CBS 650.93</strain>
    </source>
</reference>
<dbReference type="Pfam" id="PF00172">
    <property type="entry name" value="Zn_clus"/>
    <property type="match status" value="1"/>
</dbReference>
<dbReference type="FunFam" id="3.30.160.60:FF:002343">
    <property type="entry name" value="Zinc finger protein 33A"/>
    <property type="match status" value="1"/>
</dbReference>
<dbReference type="GO" id="GO:0000981">
    <property type="term" value="F:DNA-binding transcription factor activity, RNA polymerase II-specific"/>
    <property type="evidence" value="ECO:0007669"/>
    <property type="project" value="InterPro"/>
</dbReference>
<feature type="compositionally biased region" description="Low complexity" evidence="11">
    <location>
        <begin position="285"/>
        <end position="302"/>
    </location>
</feature>
<proteinExistence type="predicted"/>
<keyword evidence="9" id="KW-0539">Nucleus</keyword>